<sequence length="123" mass="14136">MFKTLKIFLLVLSLGIFILPKQMLFAQQTEMCCEQKSQKDDCCNKNKKEQCHDENSKDPAKNNCGNDCANCHSCSMHFVFNYISPEIYESAEKTFSAIQLNFGYGISFFSSDFHNIWQPPKIA</sequence>
<keyword evidence="2" id="KW-1185">Reference proteome</keyword>
<proteinExistence type="predicted"/>
<protein>
    <submittedName>
        <fullName evidence="1">Uncharacterized protein</fullName>
    </submittedName>
</protein>
<dbReference type="EMBL" id="CP094532">
    <property type="protein sequence ID" value="UOE41238.1"/>
    <property type="molecule type" value="Genomic_DNA"/>
</dbReference>
<name>A0ABY4BPV8_9FLAO</name>
<organism evidence="1 2">
    <name type="scientific">Chryseobacterium suipulveris</name>
    <dbReference type="NCBI Taxonomy" id="2929800"/>
    <lineage>
        <taxon>Bacteria</taxon>
        <taxon>Pseudomonadati</taxon>
        <taxon>Bacteroidota</taxon>
        <taxon>Flavobacteriia</taxon>
        <taxon>Flavobacteriales</taxon>
        <taxon>Weeksellaceae</taxon>
        <taxon>Chryseobacterium group</taxon>
        <taxon>Chryseobacterium</taxon>
    </lineage>
</organism>
<evidence type="ECO:0000313" key="1">
    <source>
        <dbReference type="EMBL" id="UOE41238.1"/>
    </source>
</evidence>
<evidence type="ECO:0000313" key="2">
    <source>
        <dbReference type="Proteomes" id="UP000831460"/>
    </source>
</evidence>
<dbReference type="RefSeq" id="WP_243549793.1">
    <property type="nucleotide sequence ID" value="NZ_CP094532.1"/>
</dbReference>
<accession>A0ABY4BPV8</accession>
<gene>
    <name evidence="1" type="ORF">MTP09_00925</name>
</gene>
<dbReference type="Proteomes" id="UP000831460">
    <property type="component" value="Chromosome"/>
</dbReference>
<reference evidence="1 2" key="1">
    <citation type="submission" date="2022-03" db="EMBL/GenBank/DDBJ databases">
        <title>Chryseobacterium sp. isolated from particulate matters in swine house.</title>
        <authorList>
            <person name="Won M."/>
            <person name="Kim S.-J."/>
            <person name="Kwon S.-W."/>
        </authorList>
    </citation>
    <scope>NUCLEOTIDE SEQUENCE [LARGE SCALE GENOMIC DNA]</scope>
    <source>
        <strain evidence="1 2">SC2-2</strain>
    </source>
</reference>